<gene>
    <name evidence="2" type="ORF">FNV44_04975</name>
</gene>
<accession>A0A553IJP6</accession>
<dbReference type="InterPro" id="IPR003708">
    <property type="entry name" value="SecB"/>
</dbReference>
<proteinExistence type="inferred from homology"/>
<organism evidence="2 3">
    <name type="scientific">Acholeplasma laidlawii</name>
    <dbReference type="NCBI Taxonomy" id="2148"/>
    <lineage>
        <taxon>Bacteria</taxon>
        <taxon>Bacillati</taxon>
        <taxon>Mycoplasmatota</taxon>
        <taxon>Mollicutes</taxon>
        <taxon>Acholeplasmatales</taxon>
        <taxon>Acholeplasmataceae</taxon>
        <taxon>Acholeplasma</taxon>
    </lineage>
</organism>
<comment type="similarity">
    <text evidence="1">Belongs to the SecB family.</text>
</comment>
<dbReference type="GO" id="GO:0051262">
    <property type="term" value="P:protein tetramerization"/>
    <property type="evidence" value="ECO:0007669"/>
    <property type="project" value="InterPro"/>
</dbReference>
<dbReference type="InterPro" id="IPR035958">
    <property type="entry name" value="SecB-like_sf"/>
</dbReference>
<comment type="caution">
    <text evidence="2">The sequence shown here is derived from an EMBL/GenBank/DDBJ whole genome shotgun (WGS) entry which is preliminary data.</text>
</comment>
<protein>
    <recommendedName>
        <fullName evidence="4">Preprotein translocase subunit SecB</fullName>
    </recommendedName>
</protein>
<dbReference type="SUPFAM" id="SSF54611">
    <property type="entry name" value="SecB-like"/>
    <property type="match status" value="1"/>
</dbReference>
<dbReference type="AlphaFoldDB" id="A0A553IJP6"/>
<dbReference type="GO" id="GO:0051082">
    <property type="term" value="F:unfolded protein binding"/>
    <property type="evidence" value="ECO:0007669"/>
    <property type="project" value="InterPro"/>
</dbReference>
<reference evidence="2 3" key="1">
    <citation type="submission" date="2019-07" db="EMBL/GenBank/DDBJ databases">
        <title>Genome sequence of Acholeplasma laidlawii strain with increased resistance to erythromycin.</title>
        <authorList>
            <person name="Medvedeva E.S."/>
            <person name="Baranova N.B."/>
            <person name="Siniagina M.N."/>
            <person name="Mouzykantov A."/>
            <person name="Chernova O.A."/>
            <person name="Chernov V.M."/>
        </authorList>
    </citation>
    <scope>NUCLEOTIDE SEQUENCE [LARGE SCALE GENOMIC DNA]</scope>
    <source>
        <strain evidence="2 3">PG8REry</strain>
    </source>
</reference>
<dbReference type="RefSeq" id="WP_012242092.1">
    <property type="nucleotide sequence ID" value="NZ_CP103951.1"/>
</dbReference>
<dbReference type="GeneID" id="41338334"/>
<dbReference type="EMBL" id="VKID01000001">
    <property type="protein sequence ID" value="TRY00409.1"/>
    <property type="molecule type" value="Genomic_DNA"/>
</dbReference>
<evidence type="ECO:0008006" key="4">
    <source>
        <dbReference type="Google" id="ProtNLM"/>
    </source>
</evidence>
<evidence type="ECO:0000313" key="2">
    <source>
        <dbReference type="EMBL" id="TRY00409.1"/>
    </source>
</evidence>
<evidence type="ECO:0000256" key="1">
    <source>
        <dbReference type="ARBA" id="ARBA00009990"/>
    </source>
</evidence>
<sequence>MKVLNTIIQTKKISIINHNLKGNFKMNPIYTKQLAKEDDFTYTLTLMFSVLNSETHPFPIDLTAHMSATFNFSEDSSEIDIENFLQLPAVQIIYPHLRSLISSVTASAYLQPLLLPLINPNLFQNV</sequence>
<dbReference type="Proteomes" id="UP000315938">
    <property type="component" value="Unassembled WGS sequence"/>
</dbReference>
<name>A0A553IJP6_ACHLA</name>
<evidence type="ECO:0000313" key="3">
    <source>
        <dbReference type="Proteomes" id="UP000315938"/>
    </source>
</evidence>
<dbReference type="Gene3D" id="3.10.420.10">
    <property type="entry name" value="SecB-like"/>
    <property type="match status" value="1"/>
</dbReference>
<dbReference type="GO" id="GO:0015031">
    <property type="term" value="P:protein transport"/>
    <property type="evidence" value="ECO:0007669"/>
    <property type="project" value="InterPro"/>
</dbReference>
<dbReference type="Pfam" id="PF02556">
    <property type="entry name" value="SecB"/>
    <property type="match status" value="1"/>
</dbReference>